<gene>
    <name evidence="2" type="ORF">GCM10009118_21560</name>
</gene>
<protein>
    <recommendedName>
        <fullName evidence="4">DUF4494 domain-containing protein</fullName>
    </recommendedName>
</protein>
<feature type="compositionally biased region" description="Acidic residues" evidence="1">
    <location>
        <begin position="176"/>
        <end position="198"/>
    </location>
</feature>
<dbReference type="RefSeq" id="WP_343787557.1">
    <property type="nucleotide sequence ID" value="NZ_BAAAFH010000011.1"/>
</dbReference>
<sequence length="198" mass="22531">MNSWFTVKVKYTKQLEDGRLKRVSEPYLFNAMSFTDAEARAYQEIGETVKGEFLITNIAKTDFADIFHYEDCDTWYKVKITYVSADPDSDKEKRISNNLLVNASNVKEAFDRTNESMKGMMVSFDIPSIVLSPILDIFPFNEDEMEYHEQQQQAEDDSEPVGFKGATAGVFSASGSDDDDLEEEVQGVVEDDYDGEEE</sequence>
<dbReference type="Pfam" id="PF14902">
    <property type="entry name" value="DUF4494"/>
    <property type="match status" value="1"/>
</dbReference>
<dbReference type="Proteomes" id="UP001501126">
    <property type="component" value="Unassembled WGS sequence"/>
</dbReference>
<dbReference type="InterPro" id="IPR027848">
    <property type="entry name" value="DUF4494"/>
</dbReference>
<keyword evidence="3" id="KW-1185">Reference proteome</keyword>
<organism evidence="2 3">
    <name type="scientific">Wandonia haliotis</name>
    <dbReference type="NCBI Taxonomy" id="574963"/>
    <lineage>
        <taxon>Bacteria</taxon>
        <taxon>Pseudomonadati</taxon>
        <taxon>Bacteroidota</taxon>
        <taxon>Flavobacteriia</taxon>
        <taxon>Flavobacteriales</taxon>
        <taxon>Crocinitomicaceae</taxon>
        <taxon>Wandonia</taxon>
    </lineage>
</organism>
<accession>A0ABP3Y7Y1</accession>
<reference evidence="3" key="1">
    <citation type="journal article" date="2019" name="Int. J. Syst. Evol. Microbiol.">
        <title>The Global Catalogue of Microorganisms (GCM) 10K type strain sequencing project: providing services to taxonomists for standard genome sequencing and annotation.</title>
        <authorList>
            <consortium name="The Broad Institute Genomics Platform"/>
            <consortium name="The Broad Institute Genome Sequencing Center for Infectious Disease"/>
            <person name="Wu L."/>
            <person name="Ma J."/>
        </authorList>
    </citation>
    <scope>NUCLEOTIDE SEQUENCE [LARGE SCALE GENOMIC DNA]</scope>
    <source>
        <strain evidence="3">JCM 16083</strain>
    </source>
</reference>
<name>A0ABP3Y7Y1_9FLAO</name>
<evidence type="ECO:0008006" key="4">
    <source>
        <dbReference type="Google" id="ProtNLM"/>
    </source>
</evidence>
<comment type="caution">
    <text evidence="2">The sequence shown here is derived from an EMBL/GenBank/DDBJ whole genome shotgun (WGS) entry which is preliminary data.</text>
</comment>
<feature type="region of interest" description="Disordered" evidence="1">
    <location>
        <begin position="145"/>
        <end position="198"/>
    </location>
</feature>
<evidence type="ECO:0000313" key="2">
    <source>
        <dbReference type="EMBL" id="GAA0875747.1"/>
    </source>
</evidence>
<evidence type="ECO:0000256" key="1">
    <source>
        <dbReference type="SAM" id="MobiDB-lite"/>
    </source>
</evidence>
<proteinExistence type="predicted"/>
<dbReference type="EMBL" id="BAAAFH010000011">
    <property type="protein sequence ID" value="GAA0875747.1"/>
    <property type="molecule type" value="Genomic_DNA"/>
</dbReference>
<evidence type="ECO:0000313" key="3">
    <source>
        <dbReference type="Proteomes" id="UP001501126"/>
    </source>
</evidence>